<dbReference type="EMBL" id="VDMD01000025">
    <property type="protein sequence ID" value="TRM59874.1"/>
    <property type="molecule type" value="Genomic_DNA"/>
</dbReference>
<reference evidence="1 2" key="1">
    <citation type="journal article" date="2019" name="New Phytol.">
        <title>Comparative genomics reveals unique wood-decay strategies and fruiting body development in the Schizophyllaceae.</title>
        <authorList>
            <person name="Almasi E."/>
            <person name="Sahu N."/>
            <person name="Krizsan K."/>
            <person name="Balint B."/>
            <person name="Kovacs G.M."/>
            <person name="Kiss B."/>
            <person name="Cseklye J."/>
            <person name="Drula E."/>
            <person name="Henrissat B."/>
            <person name="Nagy I."/>
            <person name="Chovatia M."/>
            <person name="Adam C."/>
            <person name="LaButti K."/>
            <person name="Lipzen A."/>
            <person name="Riley R."/>
            <person name="Grigoriev I.V."/>
            <person name="Nagy L.G."/>
        </authorList>
    </citation>
    <scope>NUCLEOTIDE SEQUENCE [LARGE SCALE GENOMIC DNA]</scope>
    <source>
        <strain evidence="1 2">NL-1724</strain>
    </source>
</reference>
<evidence type="ECO:0000313" key="2">
    <source>
        <dbReference type="Proteomes" id="UP000320762"/>
    </source>
</evidence>
<organism evidence="1 2">
    <name type="scientific">Schizophyllum amplum</name>
    <dbReference type="NCBI Taxonomy" id="97359"/>
    <lineage>
        <taxon>Eukaryota</taxon>
        <taxon>Fungi</taxon>
        <taxon>Dikarya</taxon>
        <taxon>Basidiomycota</taxon>
        <taxon>Agaricomycotina</taxon>
        <taxon>Agaricomycetes</taxon>
        <taxon>Agaricomycetidae</taxon>
        <taxon>Agaricales</taxon>
        <taxon>Schizophyllaceae</taxon>
        <taxon>Schizophyllum</taxon>
    </lineage>
</organism>
<accession>A0A550C500</accession>
<protein>
    <submittedName>
        <fullName evidence="1">Uncharacterized protein</fullName>
    </submittedName>
</protein>
<comment type="caution">
    <text evidence="1">The sequence shown here is derived from an EMBL/GenBank/DDBJ whole genome shotgun (WGS) entry which is preliminary data.</text>
</comment>
<keyword evidence="2" id="KW-1185">Reference proteome</keyword>
<evidence type="ECO:0000313" key="1">
    <source>
        <dbReference type="EMBL" id="TRM59874.1"/>
    </source>
</evidence>
<name>A0A550C500_9AGAR</name>
<proteinExistence type="predicted"/>
<dbReference type="AlphaFoldDB" id="A0A550C500"/>
<gene>
    <name evidence="1" type="ORF">BD626DRAFT_145015</name>
</gene>
<dbReference type="Proteomes" id="UP000320762">
    <property type="component" value="Unassembled WGS sequence"/>
</dbReference>
<sequence>MGVRPALRYQCRRPGSHGAAIDCLAQLGGTAILPEVESIAVLGRQIRRPPIRWMMADTRGADPSQRHHGLSAETLRRLSTKTPERRQNLPTVQSALVCIIGRPINVYKYSPLVVALTLSTAESTRVDGVSAESLCEESARTLRGGSSQRPPMAETIY</sequence>